<dbReference type="InterPro" id="IPR045864">
    <property type="entry name" value="aa-tRNA-synth_II/BPL/LPL"/>
</dbReference>
<dbReference type="GO" id="GO:0000049">
    <property type="term" value="F:tRNA binding"/>
    <property type="evidence" value="ECO:0007669"/>
    <property type="project" value="TreeGrafter"/>
</dbReference>
<dbReference type="InterPro" id="IPR018149">
    <property type="entry name" value="Lys-tRNA-synth_II_C"/>
</dbReference>
<dbReference type="NCBIfam" id="TIGR00462">
    <property type="entry name" value="genX"/>
    <property type="match status" value="1"/>
</dbReference>
<dbReference type="Pfam" id="PF00152">
    <property type="entry name" value="tRNA-synt_2"/>
    <property type="match status" value="1"/>
</dbReference>
<evidence type="ECO:0000256" key="5">
    <source>
        <dbReference type="ARBA" id="ARBA00052794"/>
    </source>
</evidence>
<dbReference type="NCBIfam" id="NF006828">
    <property type="entry name" value="PRK09350.1"/>
    <property type="match status" value="1"/>
</dbReference>
<gene>
    <name evidence="7" type="ORF">A2150_02030</name>
</gene>
<evidence type="ECO:0000259" key="6">
    <source>
        <dbReference type="PROSITE" id="PS50862"/>
    </source>
</evidence>
<organism evidence="7 8">
    <name type="scientific">Candidatus Muproteobacteria bacterium RBG_16_64_11</name>
    <dbReference type="NCBI Taxonomy" id="1817758"/>
    <lineage>
        <taxon>Bacteria</taxon>
        <taxon>Pseudomonadati</taxon>
        <taxon>Pseudomonadota</taxon>
        <taxon>Candidatus Muproteobacteria</taxon>
    </lineage>
</organism>
<keyword evidence="3" id="KW-0547">Nucleotide-binding</keyword>
<dbReference type="InterPro" id="IPR004364">
    <property type="entry name" value="Aa-tRNA-synt_II"/>
</dbReference>
<dbReference type="GO" id="GO:0006430">
    <property type="term" value="P:lysyl-tRNA aminoacylation"/>
    <property type="evidence" value="ECO:0007669"/>
    <property type="project" value="InterPro"/>
</dbReference>
<dbReference type="SUPFAM" id="SSF55681">
    <property type="entry name" value="Class II aaRS and biotin synthetases"/>
    <property type="match status" value="1"/>
</dbReference>
<dbReference type="InterPro" id="IPR006195">
    <property type="entry name" value="aa-tRNA-synth_II"/>
</dbReference>
<comment type="subunit">
    <text evidence="1">Homodimer.</text>
</comment>
<comment type="catalytic activity">
    <reaction evidence="5">
        <text>D-beta-lysine + L-lysyl-[protein] + ATP = N(6)-((3R)-3,6-diaminohexanoyl)-L-lysyl-[protein] + AMP + diphosphate + H(+)</text>
        <dbReference type="Rhea" id="RHEA:83435"/>
        <dbReference type="Rhea" id="RHEA-COMP:9752"/>
        <dbReference type="Rhea" id="RHEA-COMP:20131"/>
        <dbReference type="ChEBI" id="CHEBI:15378"/>
        <dbReference type="ChEBI" id="CHEBI:29969"/>
        <dbReference type="ChEBI" id="CHEBI:30616"/>
        <dbReference type="ChEBI" id="CHEBI:33019"/>
        <dbReference type="ChEBI" id="CHEBI:84138"/>
        <dbReference type="ChEBI" id="CHEBI:156053"/>
        <dbReference type="ChEBI" id="CHEBI:456215"/>
    </reaction>
    <physiologicalReaction direction="left-to-right" evidence="5">
        <dbReference type="Rhea" id="RHEA:83436"/>
    </physiologicalReaction>
</comment>
<comment type="caution">
    <text evidence="7">The sequence shown here is derived from an EMBL/GenBank/DDBJ whole genome shotgun (WGS) entry which is preliminary data.</text>
</comment>
<evidence type="ECO:0000256" key="3">
    <source>
        <dbReference type="ARBA" id="ARBA00022741"/>
    </source>
</evidence>
<dbReference type="EMBL" id="MFSS01000122">
    <property type="protein sequence ID" value="OGI41635.1"/>
    <property type="molecule type" value="Genomic_DNA"/>
</dbReference>
<keyword evidence="4" id="KW-0067">ATP-binding</keyword>
<dbReference type="PRINTS" id="PR00982">
    <property type="entry name" value="TRNASYNTHLYS"/>
</dbReference>
<dbReference type="GO" id="GO:0005524">
    <property type="term" value="F:ATP binding"/>
    <property type="evidence" value="ECO:0007669"/>
    <property type="project" value="UniProtKB-KW"/>
</dbReference>
<evidence type="ECO:0000313" key="8">
    <source>
        <dbReference type="Proteomes" id="UP000177925"/>
    </source>
</evidence>
<proteinExistence type="predicted"/>
<dbReference type="AlphaFoldDB" id="A0A1F6T9A3"/>
<dbReference type="GO" id="GO:0004824">
    <property type="term" value="F:lysine-tRNA ligase activity"/>
    <property type="evidence" value="ECO:0007669"/>
    <property type="project" value="InterPro"/>
</dbReference>
<keyword evidence="2" id="KW-0436">Ligase</keyword>
<dbReference type="STRING" id="1817758.A2150_02030"/>
<dbReference type="InterPro" id="IPR004525">
    <property type="entry name" value="EpmA"/>
</dbReference>
<sequence>MADWRPTASLDILKLRARMLARIREFFAHRAVLEVDTPILSATGIPDPHLRSLATRYTGPGAARGRTMYLHTSPEFAMKRLLAAGSGSIYQLCKVFRDNEAGRLHNPEFTMLEWYRVGCDHRALMSEVAELVTGLLSAHIPLAATEALSYREAFQRHAGIDPHRAGHGQFADCAARHGIHLPEDLAGQHDAALWRDLLLSHVVEPRLGAGRLTFVYDYPASQAALARVRPGDPPLASRFELYVNGIELANGFHELADPAEQRTRFERQSHARAAAGLPAVPLDERLLAALTDGLPDCAGVALGFDRLVMLAAGAKNLEEVIAFPIARA</sequence>
<dbReference type="Gene3D" id="3.30.930.10">
    <property type="entry name" value="Bira Bifunctional Protein, Domain 2"/>
    <property type="match status" value="1"/>
</dbReference>
<protein>
    <submittedName>
        <fullName evidence="7">EF-P lysine aminoacylase GenX</fullName>
    </submittedName>
</protein>
<feature type="domain" description="Aminoacyl-transfer RNA synthetases class-II family profile" evidence="6">
    <location>
        <begin position="13"/>
        <end position="324"/>
    </location>
</feature>
<evidence type="ECO:0000313" key="7">
    <source>
        <dbReference type="EMBL" id="OGI41635.1"/>
    </source>
</evidence>
<dbReference type="Proteomes" id="UP000177925">
    <property type="component" value="Unassembled WGS sequence"/>
</dbReference>
<name>A0A1F6T9A3_9PROT</name>
<reference evidence="7 8" key="1">
    <citation type="journal article" date="2016" name="Nat. Commun.">
        <title>Thousands of microbial genomes shed light on interconnected biogeochemical processes in an aquifer system.</title>
        <authorList>
            <person name="Anantharaman K."/>
            <person name="Brown C.T."/>
            <person name="Hug L.A."/>
            <person name="Sharon I."/>
            <person name="Castelle C.J."/>
            <person name="Probst A.J."/>
            <person name="Thomas B.C."/>
            <person name="Singh A."/>
            <person name="Wilkins M.J."/>
            <person name="Karaoz U."/>
            <person name="Brodie E.L."/>
            <person name="Williams K.H."/>
            <person name="Hubbard S.S."/>
            <person name="Banfield J.F."/>
        </authorList>
    </citation>
    <scope>NUCLEOTIDE SEQUENCE [LARGE SCALE GENOMIC DNA]</scope>
</reference>
<dbReference type="FunFam" id="3.30.930.10:FF:000017">
    <property type="entry name" value="Elongation factor P--(R)-beta-lysine ligase"/>
    <property type="match status" value="1"/>
</dbReference>
<evidence type="ECO:0000256" key="2">
    <source>
        <dbReference type="ARBA" id="ARBA00022598"/>
    </source>
</evidence>
<dbReference type="PROSITE" id="PS50862">
    <property type="entry name" value="AA_TRNA_LIGASE_II"/>
    <property type="match status" value="1"/>
</dbReference>
<accession>A0A1F6T9A3</accession>
<dbReference type="PANTHER" id="PTHR42918:SF6">
    <property type="entry name" value="ELONGATION FACTOR P--(R)-BETA-LYSINE LIGASE"/>
    <property type="match status" value="1"/>
</dbReference>
<dbReference type="GO" id="GO:0005829">
    <property type="term" value="C:cytosol"/>
    <property type="evidence" value="ECO:0007669"/>
    <property type="project" value="TreeGrafter"/>
</dbReference>
<evidence type="ECO:0000256" key="1">
    <source>
        <dbReference type="ARBA" id="ARBA00011738"/>
    </source>
</evidence>
<dbReference type="PANTHER" id="PTHR42918">
    <property type="entry name" value="LYSYL-TRNA SYNTHETASE"/>
    <property type="match status" value="1"/>
</dbReference>
<evidence type="ECO:0000256" key="4">
    <source>
        <dbReference type="ARBA" id="ARBA00022840"/>
    </source>
</evidence>